<dbReference type="Proteomes" id="UP001147782">
    <property type="component" value="Unassembled WGS sequence"/>
</dbReference>
<gene>
    <name evidence="1" type="ORF">N7496_008192</name>
</gene>
<dbReference type="AlphaFoldDB" id="A0A9W9RY57"/>
<proteinExistence type="predicted"/>
<organism evidence="1 2">
    <name type="scientific">Penicillium cataractarum</name>
    <dbReference type="NCBI Taxonomy" id="2100454"/>
    <lineage>
        <taxon>Eukaryota</taxon>
        <taxon>Fungi</taxon>
        <taxon>Dikarya</taxon>
        <taxon>Ascomycota</taxon>
        <taxon>Pezizomycotina</taxon>
        <taxon>Eurotiomycetes</taxon>
        <taxon>Eurotiomycetidae</taxon>
        <taxon>Eurotiales</taxon>
        <taxon>Aspergillaceae</taxon>
        <taxon>Penicillium</taxon>
    </lineage>
</organism>
<dbReference type="RefSeq" id="XP_056553174.1">
    <property type="nucleotide sequence ID" value="XM_056701111.1"/>
</dbReference>
<accession>A0A9W9RY57</accession>
<evidence type="ECO:0000313" key="1">
    <source>
        <dbReference type="EMBL" id="KAJ5368432.1"/>
    </source>
</evidence>
<sequence length="291" mass="33637">MMLRRWMFIPVMTLNTKNTLVPDRTVALLALGTARQKFRHASDSGKRDLQKRVFDYIFKRRRETWPSQVDYYLPNQIPEVTVTSFSLPQDPQFSKVENEVFFAGDEIEKTVAHAATFVDEHGNKLDEQFQWGTGGLYGCTMLTIVSKRAVWMAHFWEVAAFNDKDGFDTADDISKFNQYVLGVLEGNAPKETMDYVDHLNWDNFNKCDDDFHVFWMSPVGMSASGKPMGQTPKYKAKMEKVNDFLREKLNEPTINTFLYERLNYFSRANGEQGGPDIKYVNKQAYGMCAFQ</sequence>
<dbReference type="OrthoDB" id="3886018at2759"/>
<reference evidence="1" key="1">
    <citation type="submission" date="2022-11" db="EMBL/GenBank/DDBJ databases">
        <authorList>
            <person name="Petersen C."/>
        </authorList>
    </citation>
    <scope>NUCLEOTIDE SEQUENCE</scope>
    <source>
        <strain evidence="1">IBT 29864</strain>
    </source>
</reference>
<dbReference type="GeneID" id="81440290"/>
<evidence type="ECO:0000313" key="2">
    <source>
        <dbReference type="Proteomes" id="UP001147782"/>
    </source>
</evidence>
<keyword evidence="2" id="KW-1185">Reference proteome</keyword>
<reference evidence="1" key="2">
    <citation type="journal article" date="2023" name="IMA Fungus">
        <title>Comparative genomic study of the Penicillium genus elucidates a diverse pangenome and 15 lateral gene transfer events.</title>
        <authorList>
            <person name="Petersen C."/>
            <person name="Sorensen T."/>
            <person name="Nielsen M.R."/>
            <person name="Sondergaard T.E."/>
            <person name="Sorensen J.L."/>
            <person name="Fitzpatrick D.A."/>
            <person name="Frisvad J.C."/>
            <person name="Nielsen K.L."/>
        </authorList>
    </citation>
    <scope>NUCLEOTIDE SEQUENCE</scope>
    <source>
        <strain evidence="1">IBT 29864</strain>
    </source>
</reference>
<dbReference type="EMBL" id="JAPZBS010000007">
    <property type="protein sequence ID" value="KAJ5368432.1"/>
    <property type="molecule type" value="Genomic_DNA"/>
</dbReference>
<comment type="caution">
    <text evidence="1">The sequence shown here is derived from an EMBL/GenBank/DDBJ whole genome shotgun (WGS) entry which is preliminary data.</text>
</comment>
<protein>
    <submittedName>
        <fullName evidence="1">Uncharacterized protein</fullName>
    </submittedName>
</protein>
<name>A0A9W9RY57_9EURO</name>